<keyword evidence="1" id="KW-0805">Transcription regulation</keyword>
<dbReference type="GO" id="GO:0043565">
    <property type="term" value="F:sequence-specific DNA binding"/>
    <property type="evidence" value="ECO:0007669"/>
    <property type="project" value="InterPro"/>
</dbReference>
<evidence type="ECO:0000313" key="5">
    <source>
        <dbReference type="EMBL" id="GAG73215.1"/>
    </source>
</evidence>
<dbReference type="PANTHER" id="PTHR30154:SF34">
    <property type="entry name" value="TRANSCRIPTIONAL REGULATOR AZLB"/>
    <property type="match status" value="1"/>
</dbReference>
<dbReference type="InterPro" id="IPR036388">
    <property type="entry name" value="WH-like_DNA-bd_sf"/>
</dbReference>
<sequence length="178" mass="20548">MSKSSRKQIDMDKKKIVAALQKNGKRSIDDLSKHCKFSRQKVWRIIKRLEKNKVIWGYHAVVDKEKIGVKAYLILIKRTTKPVEKTFLDSIVNNALYRSGTKMGVELDSMFYVHGPYDWVLSITASDIKQAKRFCELVAKAFLGYVADIQILEVLCPIKENCIDNPNHESIRDLFLTE</sequence>
<keyword evidence="3" id="KW-0804">Transcription</keyword>
<organism evidence="5">
    <name type="scientific">marine sediment metagenome</name>
    <dbReference type="NCBI Taxonomy" id="412755"/>
    <lineage>
        <taxon>unclassified sequences</taxon>
        <taxon>metagenomes</taxon>
        <taxon>ecological metagenomes</taxon>
    </lineage>
</organism>
<evidence type="ECO:0000256" key="1">
    <source>
        <dbReference type="ARBA" id="ARBA00023015"/>
    </source>
</evidence>
<evidence type="ECO:0000256" key="2">
    <source>
        <dbReference type="ARBA" id="ARBA00023125"/>
    </source>
</evidence>
<dbReference type="SUPFAM" id="SSF46785">
    <property type="entry name" value="Winged helix' DNA-binding domain"/>
    <property type="match status" value="1"/>
</dbReference>
<dbReference type="GO" id="GO:0005829">
    <property type="term" value="C:cytosol"/>
    <property type="evidence" value="ECO:0007669"/>
    <property type="project" value="TreeGrafter"/>
</dbReference>
<dbReference type="EMBL" id="BART01001784">
    <property type="protein sequence ID" value="GAG73215.1"/>
    <property type="molecule type" value="Genomic_DNA"/>
</dbReference>
<dbReference type="GO" id="GO:0043200">
    <property type="term" value="P:response to amino acid"/>
    <property type="evidence" value="ECO:0007669"/>
    <property type="project" value="TreeGrafter"/>
</dbReference>
<dbReference type="Gene3D" id="1.10.10.10">
    <property type="entry name" value="Winged helix-like DNA-binding domain superfamily/Winged helix DNA-binding domain"/>
    <property type="match status" value="1"/>
</dbReference>
<protein>
    <recommendedName>
        <fullName evidence="4">HTH asnC-type domain-containing protein</fullName>
    </recommendedName>
</protein>
<dbReference type="SMART" id="SM00344">
    <property type="entry name" value="HTH_ASNC"/>
    <property type="match status" value="1"/>
</dbReference>
<proteinExistence type="predicted"/>
<gene>
    <name evidence="5" type="ORF">S01H4_05967</name>
</gene>
<evidence type="ECO:0000259" key="4">
    <source>
        <dbReference type="PROSITE" id="PS50956"/>
    </source>
</evidence>
<dbReference type="InterPro" id="IPR019888">
    <property type="entry name" value="Tscrpt_reg_AsnC-like"/>
</dbReference>
<keyword evidence="2" id="KW-0238">DNA-binding</keyword>
<dbReference type="InterPro" id="IPR036390">
    <property type="entry name" value="WH_DNA-bd_sf"/>
</dbReference>
<accession>X0ZTR7</accession>
<dbReference type="AlphaFoldDB" id="X0ZTR7"/>
<dbReference type="Pfam" id="PF13412">
    <property type="entry name" value="HTH_24"/>
    <property type="match status" value="1"/>
</dbReference>
<dbReference type="PANTHER" id="PTHR30154">
    <property type="entry name" value="LEUCINE-RESPONSIVE REGULATORY PROTEIN"/>
    <property type="match status" value="1"/>
</dbReference>
<reference evidence="5" key="1">
    <citation type="journal article" date="2014" name="Front. Microbiol.">
        <title>High frequency of phylogenetically diverse reductive dehalogenase-homologous genes in deep subseafloor sedimentary metagenomes.</title>
        <authorList>
            <person name="Kawai M."/>
            <person name="Futagami T."/>
            <person name="Toyoda A."/>
            <person name="Takaki Y."/>
            <person name="Nishi S."/>
            <person name="Hori S."/>
            <person name="Arai W."/>
            <person name="Tsubouchi T."/>
            <person name="Morono Y."/>
            <person name="Uchiyama I."/>
            <person name="Ito T."/>
            <person name="Fujiyama A."/>
            <person name="Inagaki F."/>
            <person name="Takami H."/>
        </authorList>
    </citation>
    <scope>NUCLEOTIDE SEQUENCE</scope>
    <source>
        <strain evidence="5">Expedition CK06-06</strain>
    </source>
</reference>
<dbReference type="InterPro" id="IPR000485">
    <property type="entry name" value="AsnC-type_HTH_dom"/>
</dbReference>
<feature type="domain" description="HTH asnC-type" evidence="4">
    <location>
        <begin position="14"/>
        <end position="70"/>
    </location>
</feature>
<comment type="caution">
    <text evidence="5">The sequence shown here is derived from an EMBL/GenBank/DDBJ whole genome shotgun (WGS) entry which is preliminary data.</text>
</comment>
<dbReference type="PROSITE" id="PS50956">
    <property type="entry name" value="HTH_ASNC_2"/>
    <property type="match status" value="1"/>
</dbReference>
<evidence type="ECO:0000256" key="3">
    <source>
        <dbReference type="ARBA" id="ARBA00023163"/>
    </source>
</evidence>
<name>X0ZTR7_9ZZZZ</name>